<dbReference type="AlphaFoldDB" id="A0A316GI76"/>
<organism evidence="5 6">
    <name type="scientific">Roseicyclus mahoneyensis</name>
    <dbReference type="NCBI Taxonomy" id="164332"/>
    <lineage>
        <taxon>Bacteria</taxon>
        <taxon>Pseudomonadati</taxon>
        <taxon>Pseudomonadota</taxon>
        <taxon>Alphaproteobacteria</taxon>
        <taxon>Rhodobacterales</taxon>
        <taxon>Roseobacteraceae</taxon>
        <taxon>Roseicyclus</taxon>
    </lineage>
</organism>
<dbReference type="SFLD" id="SFLDS00003">
    <property type="entry name" value="Haloacid_Dehalogenase"/>
    <property type="match status" value="1"/>
</dbReference>
<evidence type="ECO:0000313" key="5">
    <source>
        <dbReference type="EMBL" id="PWK60671.1"/>
    </source>
</evidence>
<gene>
    <name evidence="5" type="ORF">C7455_104309</name>
</gene>
<sequence>MSSQTAGLLFDKDGTLFDFHQSWSAWVLELIDTLSKGDPGHRDLIAECLEYDYQNKAFHPGALSIAGTVKEQATVLAPALPDWSTVEIEAYLVRAAAHARMVPATPLAPLLGGLRDAGLRLGVATNDAESSARRHLEVAEIIDKFDYIAGYDSGHGAKPAPGMCTGFAVAMDLDPATCVMIGDSHHDLVAGRAAGMVTVAVLTGMAGHDDLAPLADAVLPDIGALPAWLAARD</sequence>
<dbReference type="Gene3D" id="1.10.150.240">
    <property type="entry name" value="Putative phosphatase, domain 2"/>
    <property type="match status" value="1"/>
</dbReference>
<comment type="similarity">
    <text evidence="3">Belongs to the HAD-like hydrolase superfamily. CbbY/CbbZ/Gph/YieH family.</text>
</comment>
<dbReference type="SUPFAM" id="SSF56784">
    <property type="entry name" value="HAD-like"/>
    <property type="match status" value="1"/>
</dbReference>
<dbReference type="SFLD" id="SFLDG01129">
    <property type="entry name" value="C1.5:_HAD__Beta-PGM__Phosphata"/>
    <property type="match status" value="1"/>
</dbReference>
<dbReference type="GO" id="GO:0005829">
    <property type="term" value="C:cytosol"/>
    <property type="evidence" value="ECO:0007669"/>
    <property type="project" value="TreeGrafter"/>
</dbReference>
<dbReference type="PANTHER" id="PTHR43434:SF1">
    <property type="entry name" value="PHOSPHOGLYCOLATE PHOSPHATASE"/>
    <property type="match status" value="1"/>
</dbReference>
<reference evidence="5 6" key="1">
    <citation type="submission" date="2018-05" db="EMBL/GenBank/DDBJ databases">
        <title>Genomic Encyclopedia of Type Strains, Phase IV (KMG-IV): sequencing the most valuable type-strain genomes for metagenomic binning, comparative biology and taxonomic classification.</title>
        <authorList>
            <person name="Goeker M."/>
        </authorList>
    </citation>
    <scope>NUCLEOTIDE SEQUENCE [LARGE SCALE GENOMIC DNA]</scope>
    <source>
        <strain evidence="5 6">DSM 16097</strain>
    </source>
</reference>
<comment type="caution">
    <text evidence="5">The sequence shown here is derived from an EMBL/GenBank/DDBJ whole genome shotgun (WGS) entry which is preliminary data.</text>
</comment>
<dbReference type="RefSeq" id="WP_109668213.1">
    <property type="nucleotide sequence ID" value="NZ_QGGW01000004.1"/>
</dbReference>
<dbReference type="GO" id="GO:0008967">
    <property type="term" value="F:phosphoglycolate phosphatase activity"/>
    <property type="evidence" value="ECO:0007669"/>
    <property type="project" value="UniProtKB-EC"/>
</dbReference>
<dbReference type="InterPro" id="IPR036412">
    <property type="entry name" value="HAD-like_sf"/>
</dbReference>
<dbReference type="Pfam" id="PF00702">
    <property type="entry name" value="Hydrolase"/>
    <property type="match status" value="1"/>
</dbReference>
<dbReference type="EMBL" id="QGGW01000004">
    <property type="protein sequence ID" value="PWK60671.1"/>
    <property type="molecule type" value="Genomic_DNA"/>
</dbReference>
<comment type="catalytic activity">
    <reaction evidence="1">
        <text>2-phosphoglycolate + H2O = glycolate + phosphate</text>
        <dbReference type="Rhea" id="RHEA:14369"/>
        <dbReference type="ChEBI" id="CHEBI:15377"/>
        <dbReference type="ChEBI" id="CHEBI:29805"/>
        <dbReference type="ChEBI" id="CHEBI:43474"/>
        <dbReference type="ChEBI" id="CHEBI:58033"/>
        <dbReference type="EC" id="3.1.3.18"/>
    </reaction>
</comment>
<dbReference type="InterPro" id="IPR023198">
    <property type="entry name" value="PGP-like_dom2"/>
</dbReference>
<dbReference type="Proteomes" id="UP000245708">
    <property type="component" value="Unassembled WGS sequence"/>
</dbReference>
<accession>A0A316GI76</accession>
<dbReference type="Gene3D" id="3.40.50.1000">
    <property type="entry name" value="HAD superfamily/HAD-like"/>
    <property type="match status" value="1"/>
</dbReference>
<dbReference type="OrthoDB" id="9797743at2"/>
<protein>
    <recommendedName>
        <fullName evidence="4">phosphoglycolate phosphatase</fullName>
        <ecNumber evidence="4">3.1.3.18</ecNumber>
    </recommendedName>
</protein>
<proteinExistence type="inferred from homology"/>
<dbReference type="NCBIfam" id="TIGR01549">
    <property type="entry name" value="HAD-SF-IA-v1"/>
    <property type="match status" value="1"/>
</dbReference>
<dbReference type="InterPro" id="IPR023214">
    <property type="entry name" value="HAD_sf"/>
</dbReference>
<evidence type="ECO:0000256" key="2">
    <source>
        <dbReference type="ARBA" id="ARBA00004818"/>
    </source>
</evidence>
<evidence type="ECO:0000256" key="3">
    <source>
        <dbReference type="ARBA" id="ARBA00006171"/>
    </source>
</evidence>
<evidence type="ECO:0000256" key="4">
    <source>
        <dbReference type="ARBA" id="ARBA00013078"/>
    </source>
</evidence>
<dbReference type="PANTHER" id="PTHR43434">
    <property type="entry name" value="PHOSPHOGLYCOLATE PHOSPHATASE"/>
    <property type="match status" value="1"/>
</dbReference>
<dbReference type="GO" id="GO:0006281">
    <property type="term" value="P:DNA repair"/>
    <property type="evidence" value="ECO:0007669"/>
    <property type="project" value="TreeGrafter"/>
</dbReference>
<dbReference type="EC" id="3.1.3.18" evidence="4"/>
<comment type="pathway">
    <text evidence="2">Organic acid metabolism; glycolate biosynthesis; glycolate from 2-phosphoglycolate: step 1/1.</text>
</comment>
<name>A0A316GI76_9RHOB</name>
<evidence type="ECO:0000313" key="6">
    <source>
        <dbReference type="Proteomes" id="UP000245708"/>
    </source>
</evidence>
<dbReference type="InterPro" id="IPR050155">
    <property type="entry name" value="HAD-like_hydrolase_sf"/>
</dbReference>
<dbReference type="InterPro" id="IPR006439">
    <property type="entry name" value="HAD-SF_hydro_IA"/>
</dbReference>
<evidence type="ECO:0000256" key="1">
    <source>
        <dbReference type="ARBA" id="ARBA00000830"/>
    </source>
</evidence>
<keyword evidence="6" id="KW-1185">Reference proteome</keyword>